<sequence length="44" mass="5099">MVIYLYRQDKLNKPTEKKSNLDFRSTESPVLVKGVDKDLDEDGL</sequence>
<dbReference type="AlphaFoldDB" id="C2CIS1"/>
<organism evidence="1 2">
    <name type="scientific">Anaerococcus tetradius ATCC 35098</name>
    <dbReference type="NCBI Taxonomy" id="525255"/>
    <lineage>
        <taxon>Bacteria</taxon>
        <taxon>Bacillati</taxon>
        <taxon>Bacillota</taxon>
        <taxon>Tissierellia</taxon>
        <taxon>Tissierellales</taxon>
        <taxon>Peptoniphilaceae</taxon>
        <taxon>Anaerococcus</taxon>
    </lineage>
</organism>
<proteinExistence type="predicted"/>
<accession>C2CIS1</accession>
<dbReference type="EMBL" id="ACGC01000071">
    <property type="protein sequence ID" value="EEI82571.1"/>
    <property type="molecule type" value="Genomic_DNA"/>
</dbReference>
<dbReference type="HOGENOM" id="CLU_3211694_0_0_9"/>
<evidence type="ECO:0000313" key="1">
    <source>
        <dbReference type="EMBL" id="EEI82571.1"/>
    </source>
</evidence>
<protein>
    <submittedName>
        <fullName evidence="1">Uncharacterized protein</fullName>
    </submittedName>
</protein>
<dbReference type="Proteomes" id="UP000003744">
    <property type="component" value="Unassembled WGS sequence"/>
</dbReference>
<reference evidence="1 2" key="1">
    <citation type="submission" date="2009-01" db="EMBL/GenBank/DDBJ databases">
        <authorList>
            <person name="Qin X."/>
            <person name="Bachman B."/>
            <person name="Battles P."/>
            <person name="Bell A."/>
            <person name="Bess C."/>
            <person name="Bickham C."/>
            <person name="Chaboub L."/>
            <person name="Chen D."/>
            <person name="Coyle M."/>
            <person name="Deiros D.R."/>
            <person name="Dinh H."/>
            <person name="Forbes L."/>
            <person name="Fowler G."/>
            <person name="Francisco L."/>
            <person name="Fu Q."/>
            <person name="Gubbala S."/>
            <person name="Hale W."/>
            <person name="Han Y."/>
            <person name="Hemphill L."/>
            <person name="Highlander S.K."/>
            <person name="Hirani K."/>
            <person name="Hogues M."/>
            <person name="Jackson L."/>
            <person name="Jakkamsetti A."/>
            <person name="Javaid M."/>
            <person name="Jiang H."/>
            <person name="Korchina V."/>
            <person name="Kovar C."/>
            <person name="Lara F."/>
            <person name="Lee S."/>
            <person name="Mata R."/>
            <person name="Mathew T."/>
            <person name="Moen C."/>
            <person name="Morales K."/>
            <person name="Munidasa M."/>
            <person name="Nazareth L."/>
            <person name="Ngo R."/>
            <person name="Nguyen L."/>
            <person name="Okwuonu G."/>
            <person name="Ongeri F."/>
            <person name="Patil S."/>
            <person name="Petrosino J."/>
            <person name="Pham C."/>
            <person name="Pham P."/>
            <person name="Pu L.-L."/>
            <person name="Puazo M."/>
            <person name="Raj R."/>
            <person name="Reid J."/>
            <person name="Rouhana J."/>
            <person name="Saada N."/>
            <person name="Shang Y."/>
            <person name="Simmons D."/>
            <person name="Thornton R."/>
            <person name="Warren J."/>
            <person name="Weissenberger G."/>
            <person name="Zhang J."/>
            <person name="Zhang L."/>
            <person name="Zhou C."/>
            <person name="Zhu D."/>
            <person name="Muzny D."/>
            <person name="Worley K."/>
            <person name="Gibbs R."/>
        </authorList>
    </citation>
    <scope>NUCLEOTIDE SEQUENCE [LARGE SCALE GENOMIC DNA]</scope>
    <source>
        <strain evidence="1 2">ATCC 35098</strain>
    </source>
</reference>
<comment type="caution">
    <text evidence="1">The sequence shown here is derived from an EMBL/GenBank/DDBJ whole genome shotgun (WGS) entry which is preliminary data.</text>
</comment>
<evidence type="ECO:0000313" key="2">
    <source>
        <dbReference type="Proteomes" id="UP000003744"/>
    </source>
</evidence>
<gene>
    <name evidence="1" type="ORF">HMPREF0077_1324</name>
</gene>
<name>C2CIS1_9FIRM</name>